<proteinExistence type="predicted"/>
<feature type="transmembrane region" description="Helical" evidence="14">
    <location>
        <begin position="101"/>
        <end position="118"/>
    </location>
</feature>
<evidence type="ECO:0000313" key="17">
    <source>
        <dbReference type="Proteomes" id="UP000321363"/>
    </source>
</evidence>
<evidence type="ECO:0000256" key="7">
    <source>
        <dbReference type="ARBA" id="ARBA00022692"/>
    </source>
</evidence>
<evidence type="ECO:0000256" key="8">
    <source>
        <dbReference type="ARBA" id="ARBA00022741"/>
    </source>
</evidence>
<keyword evidence="6" id="KW-0808">Transferase</keyword>
<dbReference type="EC" id="2.7.13.3" evidence="3"/>
<dbReference type="PRINTS" id="PR00344">
    <property type="entry name" value="BCTRLSENSOR"/>
</dbReference>
<evidence type="ECO:0000256" key="11">
    <source>
        <dbReference type="ARBA" id="ARBA00022989"/>
    </source>
</evidence>
<dbReference type="Pfam" id="PF07694">
    <property type="entry name" value="5TM-5TMR_LYT"/>
    <property type="match status" value="1"/>
</dbReference>
<evidence type="ECO:0000256" key="12">
    <source>
        <dbReference type="ARBA" id="ARBA00023012"/>
    </source>
</evidence>
<feature type="transmembrane region" description="Helical" evidence="14">
    <location>
        <begin position="39"/>
        <end position="57"/>
    </location>
</feature>
<comment type="catalytic activity">
    <reaction evidence="1">
        <text>ATP + protein L-histidine = ADP + protein N-phospho-L-histidine.</text>
        <dbReference type="EC" id="2.7.13.3"/>
    </reaction>
</comment>
<evidence type="ECO:0000256" key="13">
    <source>
        <dbReference type="ARBA" id="ARBA00023136"/>
    </source>
</evidence>
<dbReference type="CDD" id="cd00075">
    <property type="entry name" value="HATPase"/>
    <property type="match status" value="1"/>
</dbReference>
<evidence type="ECO:0000256" key="6">
    <source>
        <dbReference type="ARBA" id="ARBA00022679"/>
    </source>
</evidence>
<evidence type="ECO:0000259" key="15">
    <source>
        <dbReference type="PROSITE" id="PS50109"/>
    </source>
</evidence>
<dbReference type="InterPro" id="IPR003594">
    <property type="entry name" value="HATPase_dom"/>
</dbReference>
<keyword evidence="5" id="KW-0597">Phosphoprotein</keyword>
<keyword evidence="7 14" id="KW-0812">Transmembrane</keyword>
<dbReference type="RefSeq" id="WP_146948183.1">
    <property type="nucleotide sequence ID" value="NZ_VOQF01000005.1"/>
</dbReference>
<dbReference type="GO" id="GO:0000155">
    <property type="term" value="F:phosphorelay sensor kinase activity"/>
    <property type="evidence" value="ECO:0007669"/>
    <property type="project" value="InterPro"/>
</dbReference>
<keyword evidence="9 16" id="KW-0418">Kinase</keyword>
<dbReference type="InterPro" id="IPR036890">
    <property type="entry name" value="HATPase_C_sf"/>
</dbReference>
<feature type="transmembrane region" description="Helical" evidence="14">
    <location>
        <begin position="69"/>
        <end position="95"/>
    </location>
</feature>
<dbReference type="EMBL" id="VOQF01000005">
    <property type="protein sequence ID" value="TXC91259.1"/>
    <property type="molecule type" value="Genomic_DNA"/>
</dbReference>
<keyword evidence="4" id="KW-1003">Cell membrane</keyword>
<evidence type="ECO:0000256" key="2">
    <source>
        <dbReference type="ARBA" id="ARBA00004651"/>
    </source>
</evidence>
<dbReference type="CDD" id="cd00082">
    <property type="entry name" value="HisKA"/>
    <property type="match status" value="1"/>
</dbReference>
<keyword evidence="13 14" id="KW-0472">Membrane</keyword>
<name>A0A5C6W064_9BACI</name>
<feature type="transmembrane region" description="Helical" evidence="14">
    <location>
        <begin position="7"/>
        <end position="27"/>
    </location>
</feature>
<dbReference type="SMART" id="SM00388">
    <property type="entry name" value="HisKA"/>
    <property type="match status" value="1"/>
</dbReference>
<dbReference type="Proteomes" id="UP000321363">
    <property type="component" value="Unassembled WGS sequence"/>
</dbReference>
<comment type="caution">
    <text evidence="16">The sequence shown here is derived from an EMBL/GenBank/DDBJ whole genome shotgun (WGS) entry which is preliminary data.</text>
</comment>
<dbReference type="GO" id="GO:0005524">
    <property type="term" value="F:ATP binding"/>
    <property type="evidence" value="ECO:0007669"/>
    <property type="project" value="UniProtKB-KW"/>
</dbReference>
<evidence type="ECO:0000256" key="5">
    <source>
        <dbReference type="ARBA" id="ARBA00022553"/>
    </source>
</evidence>
<feature type="transmembrane region" description="Helical" evidence="14">
    <location>
        <begin position="139"/>
        <end position="161"/>
    </location>
</feature>
<keyword evidence="11 14" id="KW-1133">Transmembrane helix</keyword>
<dbReference type="PANTHER" id="PTHR43065:SF53">
    <property type="entry name" value="SPORULATION KINASE B"/>
    <property type="match status" value="1"/>
</dbReference>
<feature type="transmembrane region" description="Helical" evidence="14">
    <location>
        <begin position="167"/>
        <end position="188"/>
    </location>
</feature>
<accession>A0A5C6W064</accession>
<evidence type="ECO:0000313" key="16">
    <source>
        <dbReference type="EMBL" id="TXC91259.1"/>
    </source>
</evidence>
<dbReference type="InterPro" id="IPR011620">
    <property type="entry name" value="Sig_transdc_His_kinase_LytS_TM"/>
</dbReference>
<dbReference type="InterPro" id="IPR003661">
    <property type="entry name" value="HisK_dim/P_dom"/>
</dbReference>
<dbReference type="Gene3D" id="3.30.565.10">
    <property type="entry name" value="Histidine kinase-like ATPase, C-terminal domain"/>
    <property type="match status" value="1"/>
</dbReference>
<evidence type="ECO:0000256" key="10">
    <source>
        <dbReference type="ARBA" id="ARBA00022840"/>
    </source>
</evidence>
<keyword evidence="12" id="KW-0902">Two-component regulatory system</keyword>
<evidence type="ECO:0000256" key="9">
    <source>
        <dbReference type="ARBA" id="ARBA00022777"/>
    </source>
</evidence>
<evidence type="ECO:0000256" key="4">
    <source>
        <dbReference type="ARBA" id="ARBA00022475"/>
    </source>
</evidence>
<dbReference type="InterPro" id="IPR005467">
    <property type="entry name" value="His_kinase_dom"/>
</dbReference>
<dbReference type="SUPFAM" id="SSF47384">
    <property type="entry name" value="Homodimeric domain of signal transducing histidine kinase"/>
    <property type="match status" value="1"/>
</dbReference>
<sequence length="445" mass="50427">MDLIKDIILQVAFILFPIFSYHLFWLSKDPSHVLKPNKVIIIFSTVTSSLLCIIWPIEIVDGIFFNLQAIPLFISFVYAGNLAGLLTLLTTFAYLLHSFNIQWFYFLLFILAFSIYSSSMKQNWQKKRFKQKLLSSLLYGLYILVLSLLFFGIVSALNIFHTPIENLVTLSISIIILTFILMIAIYLIEYMRENALLRNELIKAEKLSIVSELAASVAHEVRNPLTVVRGFIQLIGNSSDTNIIQRKEYMDLVISELDRAQSIITDYLSLAGNDYISKEKIHLTNTLKDLTILLTSYANFKAVTFDYIIDDHLYVFGDETKLKQVFINIMKNSIEAVPESGGLVSVKTILKEENIIVKITDNGIGMSKDQIARLGEPYYTLKDTGTGLGLTVTYSIVKNHGGSIRYHSELNKGTCAIVTLPLFKDNLSVAPDQYFDKKETGQLFS</sequence>
<dbReference type="InterPro" id="IPR036097">
    <property type="entry name" value="HisK_dim/P_sf"/>
</dbReference>
<dbReference type="AlphaFoldDB" id="A0A5C6W064"/>
<keyword evidence="10" id="KW-0067">ATP-binding</keyword>
<keyword evidence="8" id="KW-0547">Nucleotide-binding</keyword>
<dbReference type="OrthoDB" id="9815750at2"/>
<reference evidence="16 17" key="1">
    <citation type="journal article" date="2005" name="Int. J. Syst. Evol. Microbiol.">
        <title>Bacillus litoralis sp. nov., isolated from a tidal flat of the Yellow Sea in Korea.</title>
        <authorList>
            <person name="Yoon J.H."/>
            <person name="Oh T.K."/>
        </authorList>
    </citation>
    <scope>NUCLEOTIDE SEQUENCE [LARGE SCALE GENOMIC DNA]</scope>
    <source>
        <strain evidence="16 17">SW-211</strain>
    </source>
</reference>
<evidence type="ECO:0000256" key="14">
    <source>
        <dbReference type="SAM" id="Phobius"/>
    </source>
</evidence>
<dbReference type="InterPro" id="IPR004358">
    <property type="entry name" value="Sig_transdc_His_kin-like_C"/>
</dbReference>
<organism evidence="16 17">
    <name type="scientific">Metabacillus litoralis</name>
    <dbReference type="NCBI Taxonomy" id="152268"/>
    <lineage>
        <taxon>Bacteria</taxon>
        <taxon>Bacillati</taxon>
        <taxon>Bacillota</taxon>
        <taxon>Bacilli</taxon>
        <taxon>Bacillales</taxon>
        <taxon>Bacillaceae</taxon>
        <taxon>Metabacillus</taxon>
    </lineage>
</organism>
<keyword evidence="17" id="KW-1185">Reference proteome</keyword>
<dbReference type="Pfam" id="PF02518">
    <property type="entry name" value="HATPase_c"/>
    <property type="match status" value="1"/>
</dbReference>
<dbReference type="Pfam" id="PF00512">
    <property type="entry name" value="HisKA"/>
    <property type="match status" value="1"/>
</dbReference>
<dbReference type="PANTHER" id="PTHR43065">
    <property type="entry name" value="SENSOR HISTIDINE KINASE"/>
    <property type="match status" value="1"/>
</dbReference>
<dbReference type="SMART" id="SM00387">
    <property type="entry name" value="HATPase_c"/>
    <property type="match status" value="1"/>
</dbReference>
<comment type="subcellular location">
    <subcellularLocation>
        <location evidence="2">Cell membrane</location>
        <topology evidence="2">Multi-pass membrane protein</topology>
    </subcellularLocation>
</comment>
<dbReference type="GO" id="GO:0005886">
    <property type="term" value="C:plasma membrane"/>
    <property type="evidence" value="ECO:0007669"/>
    <property type="project" value="UniProtKB-SubCell"/>
</dbReference>
<dbReference type="Gene3D" id="1.10.287.130">
    <property type="match status" value="1"/>
</dbReference>
<dbReference type="SUPFAM" id="SSF55874">
    <property type="entry name" value="ATPase domain of HSP90 chaperone/DNA topoisomerase II/histidine kinase"/>
    <property type="match status" value="1"/>
</dbReference>
<gene>
    <name evidence="16" type="ORF">FS935_10210</name>
</gene>
<protein>
    <recommendedName>
        <fullName evidence="3">histidine kinase</fullName>
        <ecNumber evidence="3">2.7.13.3</ecNumber>
    </recommendedName>
</protein>
<feature type="domain" description="Histidine kinase" evidence="15">
    <location>
        <begin position="216"/>
        <end position="424"/>
    </location>
</feature>
<evidence type="ECO:0000256" key="1">
    <source>
        <dbReference type="ARBA" id="ARBA00000085"/>
    </source>
</evidence>
<dbReference type="PROSITE" id="PS50109">
    <property type="entry name" value="HIS_KIN"/>
    <property type="match status" value="1"/>
</dbReference>
<evidence type="ECO:0000256" key="3">
    <source>
        <dbReference type="ARBA" id="ARBA00012438"/>
    </source>
</evidence>
<dbReference type="GO" id="GO:0071555">
    <property type="term" value="P:cell wall organization"/>
    <property type="evidence" value="ECO:0007669"/>
    <property type="project" value="InterPro"/>
</dbReference>